<name>A0AAD9U397_9ROSI</name>
<sequence>TVNVNPLNKNCKIFDWMRSGETVAESRLSSSGLNAHVHHVPIGPNTMSVWVDGVRKGETFLWRHTSYLSNIEEAKNNTVAWPTDKILIDSQN</sequence>
<keyword evidence="2" id="KW-1185">Reference proteome</keyword>
<feature type="non-terminal residue" evidence="1">
    <location>
        <position position="1"/>
    </location>
</feature>
<gene>
    <name evidence="1" type="ORF">Ddye_021765</name>
</gene>
<dbReference type="EMBL" id="JANJYI010000006">
    <property type="protein sequence ID" value="KAK2646570.1"/>
    <property type="molecule type" value="Genomic_DNA"/>
</dbReference>
<dbReference type="AlphaFoldDB" id="A0AAD9U397"/>
<reference evidence="1" key="1">
    <citation type="journal article" date="2023" name="Plant J.">
        <title>Genome sequences and population genomics provide insights into the demographic history, inbreeding, and mutation load of two 'living fossil' tree species of Dipteronia.</title>
        <authorList>
            <person name="Feng Y."/>
            <person name="Comes H.P."/>
            <person name="Chen J."/>
            <person name="Zhu S."/>
            <person name="Lu R."/>
            <person name="Zhang X."/>
            <person name="Li P."/>
            <person name="Qiu J."/>
            <person name="Olsen K.M."/>
            <person name="Qiu Y."/>
        </authorList>
    </citation>
    <scope>NUCLEOTIDE SEQUENCE</scope>
    <source>
        <strain evidence="1">KIB01</strain>
    </source>
</reference>
<evidence type="ECO:0000313" key="2">
    <source>
        <dbReference type="Proteomes" id="UP001280121"/>
    </source>
</evidence>
<organism evidence="1 2">
    <name type="scientific">Dipteronia dyeriana</name>
    <dbReference type="NCBI Taxonomy" id="168575"/>
    <lineage>
        <taxon>Eukaryota</taxon>
        <taxon>Viridiplantae</taxon>
        <taxon>Streptophyta</taxon>
        <taxon>Embryophyta</taxon>
        <taxon>Tracheophyta</taxon>
        <taxon>Spermatophyta</taxon>
        <taxon>Magnoliopsida</taxon>
        <taxon>eudicotyledons</taxon>
        <taxon>Gunneridae</taxon>
        <taxon>Pentapetalae</taxon>
        <taxon>rosids</taxon>
        <taxon>malvids</taxon>
        <taxon>Sapindales</taxon>
        <taxon>Sapindaceae</taxon>
        <taxon>Hippocastanoideae</taxon>
        <taxon>Acereae</taxon>
        <taxon>Dipteronia</taxon>
    </lineage>
</organism>
<protein>
    <submittedName>
        <fullName evidence="1">Uncharacterized protein</fullName>
    </submittedName>
</protein>
<evidence type="ECO:0000313" key="1">
    <source>
        <dbReference type="EMBL" id="KAK2646570.1"/>
    </source>
</evidence>
<dbReference type="Proteomes" id="UP001280121">
    <property type="component" value="Unassembled WGS sequence"/>
</dbReference>
<accession>A0AAD9U397</accession>
<comment type="caution">
    <text evidence="1">The sequence shown here is derived from an EMBL/GenBank/DDBJ whole genome shotgun (WGS) entry which is preliminary data.</text>
</comment>
<proteinExistence type="predicted"/>